<accession>A0ABV0TPZ2</accession>
<proteinExistence type="predicted"/>
<evidence type="ECO:0000313" key="2">
    <source>
        <dbReference type="Proteomes" id="UP001482620"/>
    </source>
</evidence>
<reference evidence="1 2" key="1">
    <citation type="submission" date="2021-06" db="EMBL/GenBank/DDBJ databases">
        <authorList>
            <person name="Palmer J.M."/>
        </authorList>
    </citation>
    <scope>NUCLEOTIDE SEQUENCE [LARGE SCALE GENOMIC DNA]</scope>
    <source>
        <strain evidence="2">if_2019</strain>
        <tissue evidence="1">Muscle</tissue>
    </source>
</reference>
<dbReference type="EMBL" id="JAHRIQ010042684">
    <property type="protein sequence ID" value="MEQ2234990.1"/>
    <property type="molecule type" value="Genomic_DNA"/>
</dbReference>
<gene>
    <name evidence="1" type="ORF">ILYODFUR_037083</name>
</gene>
<organism evidence="1 2">
    <name type="scientific">Ilyodon furcidens</name>
    <name type="common">goldbreast splitfin</name>
    <dbReference type="NCBI Taxonomy" id="33524"/>
    <lineage>
        <taxon>Eukaryota</taxon>
        <taxon>Metazoa</taxon>
        <taxon>Chordata</taxon>
        <taxon>Craniata</taxon>
        <taxon>Vertebrata</taxon>
        <taxon>Euteleostomi</taxon>
        <taxon>Actinopterygii</taxon>
        <taxon>Neopterygii</taxon>
        <taxon>Teleostei</taxon>
        <taxon>Neoteleostei</taxon>
        <taxon>Acanthomorphata</taxon>
        <taxon>Ovalentaria</taxon>
        <taxon>Atherinomorphae</taxon>
        <taxon>Cyprinodontiformes</taxon>
        <taxon>Goodeidae</taxon>
        <taxon>Ilyodon</taxon>
    </lineage>
</organism>
<comment type="caution">
    <text evidence="1">The sequence shown here is derived from an EMBL/GenBank/DDBJ whole genome shotgun (WGS) entry which is preliminary data.</text>
</comment>
<dbReference type="Proteomes" id="UP001482620">
    <property type="component" value="Unassembled WGS sequence"/>
</dbReference>
<keyword evidence="2" id="KW-1185">Reference proteome</keyword>
<name>A0ABV0TPZ2_9TELE</name>
<evidence type="ECO:0000313" key="1">
    <source>
        <dbReference type="EMBL" id="MEQ2234990.1"/>
    </source>
</evidence>
<evidence type="ECO:0008006" key="3">
    <source>
        <dbReference type="Google" id="ProtNLM"/>
    </source>
</evidence>
<protein>
    <recommendedName>
        <fullName evidence="3">Secreted protein</fullName>
    </recommendedName>
</protein>
<sequence length="99" mass="10975">MTKTSPVLPSAACQFASLCIFSPILSPYVSCLVFWSGGAYHTPITVPGPVSKGMKTFLHSFSVFLEYLSGPTTNQHHDNYSLLPFILLRHLVFIKSDRL</sequence>